<evidence type="ECO:0000256" key="7">
    <source>
        <dbReference type="ARBA" id="ARBA00023136"/>
    </source>
</evidence>
<evidence type="ECO:0000313" key="14">
    <source>
        <dbReference type="EMBL" id="CAD7242709.1"/>
    </source>
</evidence>
<keyword evidence="3 11" id="KW-0812">Transmembrane</keyword>
<feature type="transmembrane region" description="Helical" evidence="11">
    <location>
        <begin position="145"/>
        <end position="166"/>
    </location>
</feature>
<feature type="transmembrane region" description="Helical" evidence="11">
    <location>
        <begin position="230"/>
        <end position="252"/>
    </location>
</feature>
<dbReference type="Pfam" id="PF00005">
    <property type="entry name" value="ABC_tran"/>
    <property type="match status" value="1"/>
</dbReference>
<keyword evidence="15" id="KW-1185">Reference proteome</keyword>
<keyword evidence="7 11" id="KW-0472">Membrane</keyword>
<dbReference type="InterPro" id="IPR011527">
    <property type="entry name" value="ABC1_TM_dom"/>
</dbReference>
<dbReference type="InterPro" id="IPR039421">
    <property type="entry name" value="Type_1_exporter"/>
</dbReference>
<dbReference type="Pfam" id="PF00664">
    <property type="entry name" value="ABC_membrane"/>
    <property type="match status" value="1"/>
</dbReference>
<evidence type="ECO:0000256" key="5">
    <source>
        <dbReference type="ARBA" id="ARBA00022840"/>
    </source>
</evidence>
<dbReference type="GO" id="GO:0016887">
    <property type="term" value="F:ATP hydrolysis activity"/>
    <property type="evidence" value="ECO:0007669"/>
    <property type="project" value="InterPro"/>
</dbReference>
<dbReference type="InterPro" id="IPR027417">
    <property type="entry name" value="P-loop_NTPase"/>
</dbReference>
<evidence type="ECO:0000256" key="3">
    <source>
        <dbReference type="ARBA" id="ARBA00022692"/>
    </source>
</evidence>
<dbReference type="Proteomes" id="UP000677054">
    <property type="component" value="Unassembled WGS sequence"/>
</dbReference>
<gene>
    <name evidence="14" type="ORF">DSTB1V02_LOCUS2661</name>
</gene>
<dbReference type="PROSITE" id="PS50929">
    <property type="entry name" value="ABC_TM1F"/>
    <property type="match status" value="1"/>
</dbReference>
<dbReference type="AlphaFoldDB" id="A0A7R8X2S8"/>
<dbReference type="Gene3D" id="1.20.1560.10">
    <property type="entry name" value="ABC transporter type 1, transmembrane domain"/>
    <property type="match status" value="1"/>
</dbReference>
<dbReference type="FunFam" id="3.40.50.300:FF:000186">
    <property type="entry name" value="ATP-binding cassette sub-family B member 7, mitochondrial"/>
    <property type="match status" value="1"/>
</dbReference>
<dbReference type="PROSITE" id="PS00211">
    <property type="entry name" value="ABC_TRANSPORTER_1"/>
    <property type="match status" value="1"/>
</dbReference>
<keyword evidence="2" id="KW-0813">Transport</keyword>
<feature type="transmembrane region" description="Helical" evidence="11">
    <location>
        <begin position="117"/>
        <end position="139"/>
    </location>
</feature>
<name>A0A7R8X2S8_9CRUS</name>
<protein>
    <recommendedName>
        <fullName evidence="8">Iron-sulfur clusters transporter ABCB7, mitochondrial</fullName>
    </recommendedName>
    <alternativeName>
        <fullName evidence="9">ATP-binding cassette sub-family B member 7, mitochondrial</fullName>
    </alternativeName>
</protein>
<dbReference type="PROSITE" id="PS50893">
    <property type="entry name" value="ABC_TRANSPORTER_2"/>
    <property type="match status" value="1"/>
</dbReference>
<evidence type="ECO:0000256" key="8">
    <source>
        <dbReference type="ARBA" id="ARBA00041016"/>
    </source>
</evidence>
<feature type="domain" description="ABC transporter" evidence="12">
    <location>
        <begin position="324"/>
        <end position="558"/>
    </location>
</feature>
<evidence type="ECO:0000256" key="9">
    <source>
        <dbReference type="ARBA" id="ARBA00042945"/>
    </source>
</evidence>
<dbReference type="InterPro" id="IPR017871">
    <property type="entry name" value="ABC_transporter-like_CS"/>
</dbReference>
<dbReference type="CDD" id="cd18582">
    <property type="entry name" value="ABC_6TM_ATM1_ABCB7"/>
    <property type="match status" value="1"/>
</dbReference>
<evidence type="ECO:0000256" key="11">
    <source>
        <dbReference type="SAM" id="Phobius"/>
    </source>
</evidence>
<feature type="transmembrane region" description="Helical" evidence="11">
    <location>
        <begin position="264"/>
        <end position="285"/>
    </location>
</feature>
<dbReference type="EMBL" id="CAJPEV010000306">
    <property type="protein sequence ID" value="CAG0883755.1"/>
    <property type="molecule type" value="Genomic_DNA"/>
</dbReference>
<organism evidence="14">
    <name type="scientific">Darwinula stevensoni</name>
    <dbReference type="NCBI Taxonomy" id="69355"/>
    <lineage>
        <taxon>Eukaryota</taxon>
        <taxon>Metazoa</taxon>
        <taxon>Ecdysozoa</taxon>
        <taxon>Arthropoda</taxon>
        <taxon>Crustacea</taxon>
        <taxon>Oligostraca</taxon>
        <taxon>Ostracoda</taxon>
        <taxon>Podocopa</taxon>
        <taxon>Podocopida</taxon>
        <taxon>Darwinulocopina</taxon>
        <taxon>Darwinuloidea</taxon>
        <taxon>Darwinulidae</taxon>
        <taxon>Darwinula</taxon>
    </lineage>
</organism>
<keyword evidence="4" id="KW-0547">Nucleotide-binding</keyword>
<dbReference type="GO" id="GO:0006879">
    <property type="term" value="P:intracellular iron ion homeostasis"/>
    <property type="evidence" value="ECO:0007669"/>
    <property type="project" value="TreeGrafter"/>
</dbReference>
<evidence type="ECO:0000256" key="4">
    <source>
        <dbReference type="ARBA" id="ARBA00022741"/>
    </source>
</evidence>
<accession>A0A7R8X2S8</accession>
<feature type="transmembrane region" description="Helical" evidence="11">
    <location>
        <begin position="36"/>
        <end position="55"/>
    </location>
</feature>
<dbReference type="Gene3D" id="3.40.50.300">
    <property type="entry name" value="P-loop containing nucleotide triphosphate hydrolases"/>
    <property type="match status" value="1"/>
</dbReference>
<evidence type="ECO:0000259" key="12">
    <source>
        <dbReference type="PROSITE" id="PS50893"/>
    </source>
</evidence>
<dbReference type="SMART" id="SM00382">
    <property type="entry name" value="AAA"/>
    <property type="match status" value="1"/>
</dbReference>
<sequence>MANGRFIFAIVLLVAAKVANLGVPLILKQIVDTLNAPGIVVVPVALLVMYGLLRFSNTLFTELRQIVFTKVTHHAVRVLSVEVFEHLHKLSLRFHLARKTGSVTRDMERGTGAVGSLVSYTLYSMIPTIVEVLLALTYLGVAYGAFYAFITLAAIVAYLTFTISVTEWRNKLRRQMNEIDSKVGTQAVDSLLNYETVKYFNNEAFEAKRYDDQQAQWQTASIKTVMSLSVLNLGQQLILATATTLILWKIATEVSDHSRTIGDFVLINGLLLQLYMPLNFLGMLYREIRQALTDLERMFNLLGENIEVKDELNAPVLKIQQGAVEFKHVNFAYEAERPILKDVSFTIPAGQIVAVVGSSGSGKSTLGRLLFRFFDVQSGEILIDGQNIQQVKQQSVRTHIGIVPQDTVLFNDTIYYNIAYGRPLASHHEVEQAAKAAQIHDLIEKLPKGYETMVGERGLKLSGGEKQRIAIARTLLKNPAILVFDEATSSLDSATERAIQDEMLQAMRGRTSLVIAHRLSTIVNAHKIIVMQDGRILETGTHDELLAKGGQYATLWALQQQEN</sequence>
<feature type="domain" description="ABC transmembrane type-1" evidence="13">
    <location>
        <begin position="7"/>
        <end position="290"/>
    </location>
</feature>
<dbReference type="PANTHER" id="PTHR24221">
    <property type="entry name" value="ATP-BINDING CASSETTE SUB-FAMILY B"/>
    <property type="match status" value="1"/>
</dbReference>
<dbReference type="InterPro" id="IPR003593">
    <property type="entry name" value="AAA+_ATPase"/>
</dbReference>
<dbReference type="InterPro" id="IPR003439">
    <property type="entry name" value="ABC_transporter-like_ATP-bd"/>
</dbReference>
<evidence type="ECO:0000256" key="6">
    <source>
        <dbReference type="ARBA" id="ARBA00022989"/>
    </source>
</evidence>
<proteinExistence type="predicted"/>
<evidence type="ECO:0000256" key="10">
    <source>
        <dbReference type="ARBA" id="ARBA00048046"/>
    </source>
</evidence>
<dbReference type="GO" id="GO:0140359">
    <property type="term" value="F:ABC-type transporter activity"/>
    <property type="evidence" value="ECO:0007669"/>
    <property type="project" value="InterPro"/>
</dbReference>
<dbReference type="EMBL" id="LR899823">
    <property type="protein sequence ID" value="CAD7242709.1"/>
    <property type="molecule type" value="Genomic_DNA"/>
</dbReference>
<comment type="subcellular location">
    <subcellularLocation>
        <location evidence="1">Mitochondrion membrane</location>
        <topology evidence="1">Multi-pass membrane protein</topology>
    </subcellularLocation>
</comment>
<dbReference type="GO" id="GO:0005743">
    <property type="term" value="C:mitochondrial inner membrane"/>
    <property type="evidence" value="ECO:0007669"/>
    <property type="project" value="TreeGrafter"/>
</dbReference>
<dbReference type="SUPFAM" id="SSF90123">
    <property type="entry name" value="ABC transporter transmembrane region"/>
    <property type="match status" value="1"/>
</dbReference>
<keyword evidence="5" id="KW-0067">ATP-binding</keyword>
<evidence type="ECO:0000256" key="2">
    <source>
        <dbReference type="ARBA" id="ARBA00022448"/>
    </source>
</evidence>
<dbReference type="CDD" id="cd03253">
    <property type="entry name" value="ABCC_ATM1_transporter"/>
    <property type="match status" value="1"/>
</dbReference>
<comment type="catalytic activity">
    <reaction evidence="10">
        <text>(glutathione)4[2Fe(III)-2S] cluster(in) + ATP + H2O = (glutathione)4[2Fe(III)-2S] cluster(out) + ADP + phosphate + H(+)</text>
        <dbReference type="Rhea" id="RHEA:67028"/>
        <dbReference type="ChEBI" id="CHEBI:15377"/>
        <dbReference type="ChEBI" id="CHEBI:15378"/>
        <dbReference type="ChEBI" id="CHEBI:30616"/>
        <dbReference type="ChEBI" id="CHEBI:43474"/>
        <dbReference type="ChEBI" id="CHEBI:167627"/>
        <dbReference type="ChEBI" id="CHEBI:456216"/>
    </reaction>
    <physiologicalReaction direction="left-to-right" evidence="10">
        <dbReference type="Rhea" id="RHEA:67029"/>
    </physiologicalReaction>
</comment>
<reference evidence="14" key="1">
    <citation type="submission" date="2020-11" db="EMBL/GenBank/DDBJ databases">
        <authorList>
            <person name="Tran Van P."/>
        </authorList>
    </citation>
    <scope>NUCLEOTIDE SEQUENCE</scope>
</reference>
<keyword evidence="6 11" id="KW-1133">Transmembrane helix</keyword>
<dbReference type="SUPFAM" id="SSF52540">
    <property type="entry name" value="P-loop containing nucleoside triphosphate hydrolases"/>
    <property type="match status" value="1"/>
</dbReference>
<dbReference type="InterPro" id="IPR036640">
    <property type="entry name" value="ABC1_TM_sf"/>
</dbReference>
<evidence type="ECO:0000259" key="13">
    <source>
        <dbReference type="PROSITE" id="PS50929"/>
    </source>
</evidence>
<evidence type="ECO:0000256" key="1">
    <source>
        <dbReference type="ARBA" id="ARBA00004225"/>
    </source>
</evidence>
<dbReference type="PANTHER" id="PTHR24221:SF402">
    <property type="entry name" value="IRON-SULFUR CLUSTERS TRANSPORTER ABCB7, MITOCHONDRIAL"/>
    <property type="match status" value="1"/>
</dbReference>
<evidence type="ECO:0000313" key="15">
    <source>
        <dbReference type="Proteomes" id="UP000677054"/>
    </source>
</evidence>
<dbReference type="GO" id="GO:0005524">
    <property type="term" value="F:ATP binding"/>
    <property type="evidence" value="ECO:0007669"/>
    <property type="project" value="UniProtKB-KW"/>
</dbReference>
<dbReference type="OrthoDB" id="6500128at2759"/>